<reference evidence="1 2" key="1">
    <citation type="submission" date="2023-08" db="EMBL/GenBank/DDBJ databases">
        <title>Genomic and mutational analysis of Pseudomonas syringae pv. tagetis EB037 pathogenicity on sunflower.</title>
        <authorList>
            <person name="Maul J.E."/>
        </authorList>
    </citation>
    <scope>NUCLEOTIDE SEQUENCE [LARGE SCALE GENOMIC DNA]</scope>
    <source>
        <strain evidence="1 2">EB037_T1</strain>
    </source>
</reference>
<protein>
    <submittedName>
        <fullName evidence="1">Uncharacterized protein</fullName>
    </submittedName>
</protein>
<accession>A0ABW7NWY7</accession>
<name>A0ABW7NWY7_9PSED</name>
<dbReference type="Proteomes" id="UP001610657">
    <property type="component" value="Unassembled WGS sequence"/>
</dbReference>
<keyword evidence="2" id="KW-1185">Reference proteome</keyword>
<proteinExistence type="predicted"/>
<gene>
    <name evidence="1" type="ORF">RA271_30545</name>
</gene>
<sequence>MQELFNAPRMDLTQAPLLHLVYAHDPASQNIAAVLRYHQVIKDHIAHDLLRQEQQAVLQGDEPRHAPPLP</sequence>
<feature type="non-terminal residue" evidence="1">
    <location>
        <position position="70"/>
    </location>
</feature>
<dbReference type="RefSeq" id="WP_395578053.1">
    <property type="nucleotide sequence ID" value="NZ_JAVCQK010000853.1"/>
</dbReference>
<evidence type="ECO:0000313" key="2">
    <source>
        <dbReference type="Proteomes" id="UP001610657"/>
    </source>
</evidence>
<organism evidence="1 2">
    <name type="scientific">Pseudomonas syringae pv. tagetis</name>
    <dbReference type="NCBI Taxonomy" id="129140"/>
    <lineage>
        <taxon>Bacteria</taxon>
        <taxon>Pseudomonadati</taxon>
        <taxon>Pseudomonadota</taxon>
        <taxon>Gammaproteobacteria</taxon>
        <taxon>Pseudomonadales</taxon>
        <taxon>Pseudomonadaceae</taxon>
        <taxon>Pseudomonas</taxon>
    </lineage>
</organism>
<dbReference type="SUPFAM" id="SSF52777">
    <property type="entry name" value="CoA-dependent acyltransferases"/>
    <property type="match status" value="1"/>
</dbReference>
<dbReference type="EMBL" id="JAVCQK010000853">
    <property type="protein sequence ID" value="MFH7519405.1"/>
    <property type="molecule type" value="Genomic_DNA"/>
</dbReference>
<evidence type="ECO:0000313" key="1">
    <source>
        <dbReference type="EMBL" id="MFH7519405.1"/>
    </source>
</evidence>
<comment type="caution">
    <text evidence="1">The sequence shown here is derived from an EMBL/GenBank/DDBJ whole genome shotgun (WGS) entry which is preliminary data.</text>
</comment>